<gene>
    <name evidence="3" type="ORF">MANT1106_LOCUS14357</name>
</gene>
<dbReference type="GO" id="GO:0005227">
    <property type="term" value="F:calcium-activated cation channel activity"/>
    <property type="evidence" value="ECO:0007669"/>
    <property type="project" value="InterPro"/>
</dbReference>
<dbReference type="PANTHER" id="PTHR13018">
    <property type="entry name" value="PROBABLE MEMBRANE PROTEIN DUF221-RELATED"/>
    <property type="match status" value="1"/>
</dbReference>
<keyword evidence="1" id="KW-1133">Transmembrane helix</keyword>
<dbReference type="InterPro" id="IPR045122">
    <property type="entry name" value="Csc1-like"/>
</dbReference>
<evidence type="ECO:0000313" key="3">
    <source>
        <dbReference type="EMBL" id="CAD8711670.1"/>
    </source>
</evidence>
<feature type="transmembrane region" description="Helical" evidence="1">
    <location>
        <begin position="6"/>
        <end position="22"/>
    </location>
</feature>
<evidence type="ECO:0000256" key="1">
    <source>
        <dbReference type="SAM" id="Phobius"/>
    </source>
</evidence>
<reference evidence="3" key="1">
    <citation type="submission" date="2021-01" db="EMBL/GenBank/DDBJ databases">
        <authorList>
            <person name="Corre E."/>
            <person name="Pelletier E."/>
            <person name="Niang G."/>
            <person name="Scheremetjew M."/>
            <person name="Finn R."/>
            <person name="Kale V."/>
            <person name="Holt S."/>
            <person name="Cochrane G."/>
            <person name="Meng A."/>
            <person name="Brown T."/>
            <person name="Cohen L."/>
        </authorList>
    </citation>
    <scope>NUCLEOTIDE SEQUENCE</scope>
    <source>
        <strain evidence="3">SL-175</strain>
    </source>
</reference>
<name>A0A7S0SND5_9CHLO</name>
<feature type="domain" description="CSC1/OSCA1-like N-terminal transmembrane" evidence="2">
    <location>
        <begin position="4"/>
        <end position="163"/>
    </location>
</feature>
<dbReference type="GO" id="GO:0005886">
    <property type="term" value="C:plasma membrane"/>
    <property type="evidence" value="ECO:0007669"/>
    <property type="project" value="TreeGrafter"/>
</dbReference>
<dbReference type="Pfam" id="PF13967">
    <property type="entry name" value="RSN1_TM"/>
    <property type="match status" value="1"/>
</dbReference>
<dbReference type="AlphaFoldDB" id="A0A7S0SND5"/>
<dbReference type="EMBL" id="HBFC01023858">
    <property type="protein sequence ID" value="CAD8711670.1"/>
    <property type="molecule type" value="Transcribed_RNA"/>
</dbReference>
<feature type="transmembrane region" description="Helical" evidence="1">
    <location>
        <begin position="141"/>
        <end position="160"/>
    </location>
</feature>
<sequence length="241" mass="27492">MFRTVGYLFLFFLFLFGVYNAMRRVKYLAYTCDPNLYIEAANPNYPPFSHPPKFTPGQLGWLRRAWFATDTEILRCTTPDELMMLRWFRMVYHWFFGGTFFCAPVLMTLYFLESSAIAGENSDVVLGMKRITIAATNNSKVFWVVVAEMWLLSIWLIHLLGRESEAYSRLCWKLSPSKVGIKSHAVVVNDIPQLTTKPIPEELRRLRNGQGDDLMHAINLALLPQAQKSPESKAVAAAAAA</sequence>
<feature type="transmembrane region" description="Helical" evidence="1">
    <location>
        <begin position="91"/>
        <end position="112"/>
    </location>
</feature>
<keyword evidence="1" id="KW-0812">Transmembrane</keyword>
<accession>A0A7S0SND5</accession>
<keyword evidence="1" id="KW-0472">Membrane</keyword>
<dbReference type="PANTHER" id="PTHR13018:SF5">
    <property type="entry name" value="RE44586P"/>
    <property type="match status" value="1"/>
</dbReference>
<proteinExistence type="predicted"/>
<dbReference type="InterPro" id="IPR032880">
    <property type="entry name" value="CSC1/OSCA1-like_N"/>
</dbReference>
<organism evidence="3">
    <name type="scientific">Mantoniella antarctica</name>
    <dbReference type="NCBI Taxonomy" id="81844"/>
    <lineage>
        <taxon>Eukaryota</taxon>
        <taxon>Viridiplantae</taxon>
        <taxon>Chlorophyta</taxon>
        <taxon>Mamiellophyceae</taxon>
        <taxon>Mamiellales</taxon>
        <taxon>Mamiellaceae</taxon>
        <taxon>Mantoniella</taxon>
    </lineage>
</organism>
<evidence type="ECO:0000259" key="2">
    <source>
        <dbReference type="Pfam" id="PF13967"/>
    </source>
</evidence>
<protein>
    <recommendedName>
        <fullName evidence="2">CSC1/OSCA1-like N-terminal transmembrane domain-containing protein</fullName>
    </recommendedName>
</protein>